<dbReference type="EMBL" id="CP001324">
    <property type="protein sequence ID" value="ACO61687.1"/>
    <property type="molecule type" value="Genomic_DNA"/>
</dbReference>
<accession>C1E171</accession>
<dbReference type="Proteomes" id="UP000002009">
    <property type="component" value="Chromosome 3"/>
</dbReference>
<dbReference type="AlphaFoldDB" id="C1E171"/>
<dbReference type="SUPFAM" id="SSF111038">
    <property type="entry name" value="YjbQ-like"/>
    <property type="match status" value="3"/>
</dbReference>
<feature type="region of interest" description="Disordered" evidence="2">
    <location>
        <begin position="1"/>
        <end position="27"/>
    </location>
</feature>
<evidence type="ECO:0000313" key="4">
    <source>
        <dbReference type="Proteomes" id="UP000002009"/>
    </source>
</evidence>
<sequence length="466" mass="49269">MAKTSATSTAPNDAPASSPAAGGDGWTQRVLTLNPKRRGIFIWTDALRKNVPEIASCKAGVLNLFLRSTTAALSVNENADPDVRTDLENALDRVVPGTDVLDATARSAFVGVSLDVPVQGGKLALGTWQGLYLCEWADGAEPCQVVATLVDASDDVRCTRNVTVRAPRRGCHLVQDEVDDAFKPARDRTFKPDRTNKPGLANLLIRHTSASLTLNENADPTARGDLENALNRIVPEEWHSTLFSHVEEGPDDMTAHVKSTLLGCSLTVPVDAHGAMKTGTWQGVYLCEHRNVGGMGVGHAREVATTLIDGAGVANTAGQTTVTLTAPGRGCHDVTAEIAAAAKAIGVGSNVRTGWLNVFVQHTSASLAVCDSTLAGAGDRLERALNETVPESWNDEFFVHTYEGPDDMPGHVKASIVGCSVTVPIVDGELGLGKAQGLFLCEHRDAGGYGCNLNRKVVLTLQGVDK</sequence>
<dbReference type="Gene3D" id="2.60.120.460">
    <property type="entry name" value="YjbQ-like"/>
    <property type="match status" value="3"/>
</dbReference>
<dbReference type="KEGG" id="mis:MICPUN_56767"/>
<dbReference type="InParanoid" id="C1E171"/>
<feature type="compositionally biased region" description="Low complexity" evidence="2">
    <location>
        <begin position="1"/>
        <end position="21"/>
    </location>
</feature>
<dbReference type="InterPro" id="IPR001602">
    <property type="entry name" value="UPF0047_YjbQ-like"/>
</dbReference>
<dbReference type="GeneID" id="8242051"/>
<protein>
    <recommendedName>
        <fullName evidence="5">Secondary thiamine-phosphate synthase enzyme</fullName>
    </recommendedName>
</protein>
<evidence type="ECO:0008006" key="5">
    <source>
        <dbReference type="Google" id="ProtNLM"/>
    </source>
</evidence>
<reference evidence="3 4" key="1">
    <citation type="journal article" date="2009" name="Science">
        <title>Green evolution and dynamic adaptations revealed by genomes of the marine picoeukaryotes Micromonas.</title>
        <authorList>
            <person name="Worden A.Z."/>
            <person name="Lee J.H."/>
            <person name="Mock T."/>
            <person name="Rouze P."/>
            <person name="Simmons M.P."/>
            <person name="Aerts A.L."/>
            <person name="Allen A.E."/>
            <person name="Cuvelier M.L."/>
            <person name="Derelle E."/>
            <person name="Everett M.V."/>
            <person name="Foulon E."/>
            <person name="Grimwood J."/>
            <person name="Gundlach H."/>
            <person name="Henrissat B."/>
            <person name="Napoli C."/>
            <person name="McDonald S.M."/>
            <person name="Parker M.S."/>
            <person name="Rombauts S."/>
            <person name="Salamov A."/>
            <person name="Von Dassow P."/>
            <person name="Badger J.H."/>
            <person name="Coutinho P.M."/>
            <person name="Demir E."/>
            <person name="Dubchak I."/>
            <person name="Gentemann C."/>
            <person name="Eikrem W."/>
            <person name="Gready J.E."/>
            <person name="John U."/>
            <person name="Lanier W."/>
            <person name="Lindquist E.A."/>
            <person name="Lucas S."/>
            <person name="Mayer K.F."/>
            <person name="Moreau H."/>
            <person name="Not F."/>
            <person name="Otillar R."/>
            <person name="Panaud O."/>
            <person name="Pangilinan J."/>
            <person name="Paulsen I."/>
            <person name="Piegu B."/>
            <person name="Poliakov A."/>
            <person name="Robbens S."/>
            <person name="Schmutz J."/>
            <person name="Toulza E."/>
            <person name="Wyss T."/>
            <person name="Zelensky A."/>
            <person name="Zhou K."/>
            <person name="Armbrust E.V."/>
            <person name="Bhattacharya D."/>
            <person name="Goodenough U.W."/>
            <person name="Van de Peer Y."/>
            <person name="Grigoriev I.V."/>
        </authorList>
    </citation>
    <scope>NUCLEOTIDE SEQUENCE [LARGE SCALE GENOMIC DNA]</scope>
    <source>
        <strain evidence="4">RCC299 / NOUM17</strain>
    </source>
</reference>
<evidence type="ECO:0000256" key="1">
    <source>
        <dbReference type="ARBA" id="ARBA00005534"/>
    </source>
</evidence>
<dbReference type="OrthoDB" id="10255963at2759"/>
<gene>
    <name evidence="3" type="ORF">MICPUN_56767</name>
</gene>
<dbReference type="NCBIfam" id="TIGR00149">
    <property type="entry name" value="TIGR00149_YjbQ"/>
    <property type="match status" value="3"/>
</dbReference>
<evidence type="ECO:0000256" key="2">
    <source>
        <dbReference type="SAM" id="MobiDB-lite"/>
    </source>
</evidence>
<keyword evidence="4" id="KW-1185">Reference proteome</keyword>
<proteinExistence type="inferred from homology"/>
<dbReference type="eggNOG" id="KOG3267">
    <property type="taxonomic scope" value="Eukaryota"/>
</dbReference>
<name>C1E171_MICCC</name>
<organism evidence="3 4">
    <name type="scientific">Micromonas commoda (strain RCC299 / NOUM17 / CCMP2709)</name>
    <name type="common">Picoplanktonic green alga</name>
    <dbReference type="NCBI Taxonomy" id="296587"/>
    <lineage>
        <taxon>Eukaryota</taxon>
        <taxon>Viridiplantae</taxon>
        <taxon>Chlorophyta</taxon>
        <taxon>Mamiellophyceae</taxon>
        <taxon>Mamiellales</taxon>
        <taxon>Mamiellaceae</taxon>
        <taxon>Micromonas</taxon>
    </lineage>
</organism>
<evidence type="ECO:0000313" key="3">
    <source>
        <dbReference type="EMBL" id="ACO61687.1"/>
    </source>
</evidence>
<dbReference type="OMA" id="PERWNDE"/>
<comment type="similarity">
    <text evidence="1">Belongs to the UPF0047 family.</text>
</comment>
<dbReference type="RefSeq" id="XP_002500429.1">
    <property type="nucleotide sequence ID" value="XM_002500383.1"/>
</dbReference>
<dbReference type="Pfam" id="PF01894">
    <property type="entry name" value="YjbQ"/>
    <property type="match status" value="3"/>
</dbReference>
<dbReference type="PROSITE" id="PS01314">
    <property type="entry name" value="UPF0047"/>
    <property type="match status" value="1"/>
</dbReference>
<dbReference type="PANTHER" id="PTHR30615">
    <property type="entry name" value="UNCHARACTERIZED PROTEIN YJBQ-RELATED"/>
    <property type="match status" value="1"/>
</dbReference>
<dbReference type="PANTHER" id="PTHR30615:SF8">
    <property type="entry name" value="UPF0047 PROTEIN C4A8.02C"/>
    <property type="match status" value="1"/>
</dbReference>
<dbReference type="InterPro" id="IPR035917">
    <property type="entry name" value="YjbQ-like_sf"/>
</dbReference>